<keyword evidence="3" id="KW-1185">Reference proteome</keyword>
<feature type="compositionally biased region" description="Low complexity" evidence="1">
    <location>
        <begin position="236"/>
        <end position="261"/>
    </location>
</feature>
<dbReference type="OMA" id="MDWSSSE"/>
<dbReference type="Proteomes" id="UP000014254">
    <property type="component" value="Unassembled WGS sequence"/>
</dbReference>
<name>S2JQD5_MUCC1</name>
<sequence>MMRELVCALPVHFSGSLVSPMDWSSSEGLTTLMNLDAPLHTSELLSDSERKAIIESYPPMAHLDYKAPATIPSAERLMNKGQHHEDNSLKQLKYQLSAVYRPLDILSHELVSSEVGNPNLERYCTMLQDVRKLPLHVGASMTHLRNNIALHTIDPSFSLKSGNEVNYTLPLDEFQQTLIQQTAARKATREATVNRRNRRRITSSDRNTGNLGTFSNSLDQQFFRSGPPSQQGGFRNNNNNNNNNNSSSSNISNYNNSNNSNTSFQQRNNRKNTNPFRQ</sequence>
<dbReference type="VEuPathDB" id="FungiDB:HMPREF1544_01019"/>
<accession>S2JQD5</accession>
<feature type="compositionally biased region" description="Polar residues" evidence="1">
    <location>
        <begin position="204"/>
        <end position="235"/>
    </location>
</feature>
<dbReference type="InParanoid" id="S2JQD5"/>
<dbReference type="OrthoDB" id="2286148at2759"/>
<organism evidence="2 3">
    <name type="scientific">Mucor circinelloides f. circinelloides (strain 1006PhL)</name>
    <name type="common">Mucormycosis agent</name>
    <name type="synonym">Calyptromyces circinelloides</name>
    <dbReference type="NCBI Taxonomy" id="1220926"/>
    <lineage>
        <taxon>Eukaryota</taxon>
        <taxon>Fungi</taxon>
        <taxon>Fungi incertae sedis</taxon>
        <taxon>Mucoromycota</taxon>
        <taxon>Mucoromycotina</taxon>
        <taxon>Mucoromycetes</taxon>
        <taxon>Mucorales</taxon>
        <taxon>Mucorineae</taxon>
        <taxon>Mucoraceae</taxon>
        <taxon>Mucor</taxon>
    </lineage>
</organism>
<dbReference type="eggNOG" id="ENOG502RUPX">
    <property type="taxonomic scope" value="Eukaryota"/>
</dbReference>
<evidence type="ECO:0000313" key="3">
    <source>
        <dbReference type="Proteomes" id="UP000014254"/>
    </source>
</evidence>
<gene>
    <name evidence="2" type="ORF">HMPREF1544_01019</name>
</gene>
<evidence type="ECO:0000256" key="1">
    <source>
        <dbReference type="SAM" id="MobiDB-lite"/>
    </source>
</evidence>
<dbReference type="AlphaFoldDB" id="S2JQD5"/>
<protein>
    <submittedName>
        <fullName evidence="2">Uncharacterized protein</fullName>
    </submittedName>
</protein>
<evidence type="ECO:0000313" key="2">
    <source>
        <dbReference type="EMBL" id="EPB92194.1"/>
    </source>
</evidence>
<proteinExistence type="predicted"/>
<reference evidence="3" key="1">
    <citation type="submission" date="2013-05" db="EMBL/GenBank/DDBJ databases">
        <title>The Genome sequence of Mucor circinelloides f. circinelloides 1006PhL.</title>
        <authorList>
            <consortium name="The Broad Institute Genomics Platform"/>
            <person name="Cuomo C."/>
            <person name="Earl A."/>
            <person name="Findley K."/>
            <person name="Lee S.C."/>
            <person name="Walker B."/>
            <person name="Young S."/>
            <person name="Zeng Q."/>
            <person name="Gargeya S."/>
            <person name="Fitzgerald M."/>
            <person name="Haas B."/>
            <person name="Abouelleil A."/>
            <person name="Allen A.W."/>
            <person name="Alvarado L."/>
            <person name="Arachchi H.M."/>
            <person name="Berlin A.M."/>
            <person name="Chapman S.B."/>
            <person name="Gainer-Dewar J."/>
            <person name="Goldberg J."/>
            <person name="Griggs A."/>
            <person name="Gujja S."/>
            <person name="Hansen M."/>
            <person name="Howarth C."/>
            <person name="Imamovic A."/>
            <person name="Ireland A."/>
            <person name="Larimer J."/>
            <person name="McCowan C."/>
            <person name="Murphy C."/>
            <person name="Pearson M."/>
            <person name="Poon T.W."/>
            <person name="Priest M."/>
            <person name="Roberts A."/>
            <person name="Saif S."/>
            <person name="Shea T."/>
            <person name="Sisk P."/>
            <person name="Sykes S."/>
            <person name="Wortman J."/>
            <person name="Nusbaum C."/>
            <person name="Birren B."/>
        </authorList>
    </citation>
    <scope>NUCLEOTIDE SEQUENCE [LARGE SCALE GENOMIC DNA]</scope>
    <source>
        <strain evidence="3">1006PhL</strain>
    </source>
</reference>
<feature type="compositionally biased region" description="Polar residues" evidence="1">
    <location>
        <begin position="262"/>
        <end position="278"/>
    </location>
</feature>
<feature type="region of interest" description="Disordered" evidence="1">
    <location>
        <begin position="183"/>
        <end position="278"/>
    </location>
</feature>
<dbReference type="EMBL" id="KE123902">
    <property type="protein sequence ID" value="EPB92194.1"/>
    <property type="molecule type" value="Genomic_DNA"/>
</dbReference>